<feature type="signal peptide" evidence="1">
    <location>
        <begin position="1"/>
        <end position="25"/>
    </location>
</feature>
<keyword evidence="3" id="KW-1185">Reference proteome</keyword>
<proteinExistence type="predicted"/>
<gene>
    <name evidence="2" type="ORF">NRP21_25260</name>
</gene>
<evidence type="ECO:0000313" key="3">
    <source>
        <dbReference type="Proteomes" id="UP001524642"/>
    </source>
</evidence>
<organism evidence="2 3">
    <name type="scientific">Roseomonas populi</name>
    <dbReference type="NCBI Taxonomy" id="3121582"/>
    <lineage>
        <taxon>Bacteria</taxon>
        <taxon>Pseudomonadati</taxon>
        <taxon>Pseudomonadota</taxon>
        <taxon>Alphaproteobacteria</taxon>
        <taxon>Acetobacterales</taxon>
        <taxon>Roseomonadaceae</taxon>
        <taxon>Roseomonas</taxon>
    </lineage>
</organism>
<name>A0ABT1XBR2_9PROT</name>
<evidence type="ECO:0000256" key="1">
    <source>
        <dbReference type="SAM" id="SignalP"/>
    </source>
</evidence>
<comment type="caution">
    <text evidence="2">The sequence shown here is derived from an EMBL/GenBank/DDBJ whole genome shotgun (WGS) entry which is preliminary data.</text>
</comment>
<keyword evidence="1" id="KW-0732">Signal</keyword>
<protein>
    <recommendedName>
        <fullName evidence="4">UrcA family protein</fullName>
    </recommendedName>
</protein>
<sequence>MSWLSRSILLAGLVAGGAALSPAQAAPASAGLMLAAPAVSSDLLQDVRYVTRCRPVTSVRRDRFGRPVRVTRERCQRVWVGGPPPRVYRY</sequence>
<evidence type="ECO:0008006" key="4">
    <source>
        <dbReference type="Google" id="ProtNLM"/>
    </source>
</evidence>
<feature type="chain" id="PRO_5045366907" description="UrcA family protein" evidence="1">
    <location>
        <begin position="26"/>
        <end position="90"/>
    </location>
</feature>
<reference evidence="2 3" key="1">
    <citation type="submission" date="2022-06" db="EMBL/GenBank/DDBJ databases">
        <title>Roseomonas CN29.</title>
        <authorList>
            <person name="Cheng Y."/>
            <person name="He X."/>
        </authorList>
    </citation>
    <scope>NUCLEOTIDE SEQUENCE [LARGE SCALE GENOMIC DNA]</scope>
    <source>
        <strain evidence="2 3">CN29</strain>
    </source>
</reference>
<dbReference type="EMBL" id="JANJOU010000033">
    <property type="protein sequence ID" value="MCR0985364.1"/>
    <property type="molecule type" value="Genomic_DNA"/>
</dbReference>
<dbReference type="Proteomes" id="UP001524642">
    <property type="component" value="Unassembled WGS sequence"/>
</dbReference>
<dbReference type="RefSeq" id="WP_257719013.1">
    <property type="nucleotide sequence ID" value="NZ_JANJOU010000033.1"/>
</dbReference>
<evidence type="ECO:0000313" key="2">
    <source>
        <dbReference type="EMBL" id="MCR0985364.1"/>
    </source>
</evidence>
<accession>A0ABT1XBR2</accession>